<dbReference type="RefSeq" id="WP_044038214.1">
    <property type="nucleotide sequence ID" value="NZ_HG917868.1"/>
</dbReference>
<dbReference type="GO" id="GO:0005198">
    <property type="term" value="F:structural molecule activity"/>
    <property type="evidence" value="ECO:0007669"/>
    <property type="project" value="UniProtKB-UniRule"/>
</dbReference>
<name>W6RWS0_9CLOT</name>
<feature type="domain" description="Flagellin N-terminal" evidence="5">
    <location>
        <begin position="5"/>
        <end position="137"/>
    </location>
</feature>
<dbReference type="OrthoDB" id="9796789at2"/>
<accession>W6RWS0</accession>
<dbReference type="eggNOG" id="COG1344">
    <property type="taxonomic scope" value="Bacteria"/>
</dbReference>
<dbReference type="EMBL" id="HG917868">
    <property type="protein sequence ID" value="CDM68808.1"/>
    <property type="molecule type" value="Genomic_DNA"/>
</dbReference>
<comment type="subcellular location">
    <subcellularLocation>
        <location evidence="4">Secreted</location>
    </subcellularLocation>
    <subcellularLocation>
        <location evidence="4">Bacterial flagellum</location>
    </subcellularLocation>
</comment>
<evidence type="ECO:0000256" key="2">
    <source>
        <dbReference type="ARBA" id="ARBA00020110"/>
    </source>
</evidence>
<dbReference type="InterPro" id="IPR001492">
    <property type="entry name" value="Flagellin"/>
</dbReference>
<comment type="similarity">
    <text evidence="1 4">Belongs to the bacterial flagellin family.</text>
</comment>
<dbReference type="InterPro" id="IPR046358">
    <property type="entry name" value="Flagellin_C"/>
</dbReference>
<gene>
    <name evidence="7" type="ORF">CM240_1650</name>
</gene>
<keyword evidence="3 4" id="KW-0975">Bacterial flagellum</keyword>
<keyword evidence="4" id="KW-0964">Secreted</keyword>
<keyword evidence="7" id="KW-0969">Cilium</keyword>
<evidence type="ECO:0000256" key="4">
    <source>
        <dbReference type="RuleBase" id="RU362073"/>
    </source>
</evidence>
<dbReference type="Gene3D" id="6.10.10.10">
    <property type="entry name" value="Flagellar export chaperone, C-terminal domain"/>
    <property type="match status" value="1"/>
</dbReference>
<dbReference type="Proteomes" id="UP000019426">
    <property type="component" value="Chromosome M2/40_rep1"/>
</dbReference>
<dbReference type="SUPFAM" id="SSF64518">
    <property type="entry name" value="Phase 1 flagellin"/>
    <property type="match status" value="1"/>
</dbReference>
<feature type="domain" description="Flagellin C-terminal" evidence="6">
    <location>
        <begin position="189"/>
        <end position="274"/>
    </location>
</feature>
<evidence type="ECO:0000256" key="1">
    <source>
        <dbReference type="ARBA" id="ARBA00005709"/>
    </source>
</evidence>
<dbReference type="Pfam" id="PF00669">
    <property type="entry name" value="Flagellin_N"/>
    <property type="match status" value="1"/>
</dbReference>
<proteinExistence type="inferred from homology"/>
<dbReference type="HOGENOM" id="CLU_011142_2_0_9"/>
<dbReference type="PRINTS" id="PR00207">
    <property type="entry name" value="FLAGELLIN"/>
</dbReference>
<evidence type="ECO:0000259" key="6">
    <source>
        <dbReference type="Pfam" id="PF00700"/>
    </source>
</evidence>
<dbReference type="GO" id="GO:0009288">
    <property type="term" value="C:bacterial-type flagellum"/>
    <property type="evidence" value="ECO:0007669"/>
    <property type="project" value="UniProtKB-SubCell"/>
</dbReference>
<evidence type="ECO:0000256" key="3">
    <source>
        <dbReference type="ARBA" id="ARBA00023143"/>
    </source>
</evidence>
<evidence type="ECO:0000313" key="8">
    <source>
        <dbReference type="Proteomes" id="UP000019426"/>
    </source>
</evidence>
<dbReference type="InterPro" id="IPR001029">
    <property type="entry name" value="Flagellin_N"/>
</dbReference>
<dbReference type="STRING" id="1216932.CM240_1650"/>
<dbReference type="PANTHER" id="PTHR42792:SF2">
    <property type="entry name" value="FLAGELLIN"/>
    <property type="match status" value="1"/>
</dbReference>
<keyword evidence="8" id="KW-1185">Reference proteome</keyword>
<dbReference type="AlphaFoldDB" id="W6RWS0"/>
<keyword evidence="7" id="KW-0282">Flagellum</keyword>
<evidence type="ECO:0000313" key="7">
    <source>
        <dbReference type="EMBL" id="CDM68808.1"/>
    </source>
</evidence>
<comment type="function">
    <text evidence="4">Flagellin is the subunit protein which polymerizes to form the filaments of bacterial flagella.</text>
</comment>
<dbReference type="GO" id="GO:0005576">
    <property type="term" value="C:extracellular region"/>
    <property type="evidence" value="ECO:0007669"/>
    <property type="project" value="UniProtKB-SubCell"/>
</dbReference>
<reference evidence="7 8" key="1">
    <citation type="submission" date="2013-11" db="EMBL/GenBank/DDBJ databases">
        <title>Complete genome sequence of Clostridum sp. M2/40.</title>
        <authorList>
            <person name="Wibberg D."/>
            <person name="Puehler A."/>
            <person name="Schlueter A."/>
        </authorList>
    </citation>
    <scope>NUCLEOTIDE SEQUENCE [LARGE SCALE GENOMIC DNA]</scope>
    <source>
        <strain evidence="8">M2/40</strain>
    </source>
</reference>
<dbReference type="PATRIC" id="fig|1216932.3.peg.1644"/>
<keyword evidence="7" id="KW-0966">Cell projection</keyword>
<dbReference type="InterPro" id="IPR042187">
    <property type="entry name" value="Flagellin_C_sub2"/>
</dbReference>
<evidence type="ECO:0000259" key="5">
    <source>
        <dbReference type="Pfam" id="PF00669"/>
    </source>
</evidence>
<dbReference type="PANTHER" id="PTHR42792">
    <property type="entry name" value="FLAGELLIN"/>
    <property type="match status" value="1"/>
</dbReference>
<organism evidence="7 8">
    <name type="scientific">Clostridium bornimense</name>
    <dbReference type="NCBI Taxonomy" id="1216932"/>
    <lineage>
        <taxon>Bacteria</taxon>
        <taxon>Bacillati</taxon>
        <taxon>Bacillota</taxon>
        <taxon>Clostridia</taxon>
        <taxon>Eubacteriales</taxon>
        <taxon>Clostridiaceae</taxon>
        <taxon>Clostridium</taxon>
    </lineage>
</organism>
<sequence length="277" mass="30416">MRLMHNMASLSTYRTYKKSLTAQSNSISNISTGLKVSAAKDDPSALSKSESIKMKIRSLQMASRNAQDSVSLIQTTEGGLDEVSNCLQRMRELTIQCDGTKTDDEKEMISKEIEQLKKGINDLVNNTSMNNVNIINGDLEKSLKVPSGANSGEFIEIPVINMNLDAFPSGENSDMNLQDVDVNDMEKSLSIIDESINKLSLHRGKLGGVSNRFESCYNDLEEISIRLEAADSSLVDADVATEMMNLAKNDVLVTAGISIMQQTNNFPQDVLRILQGI</sequence>
<protein>
    <recommendedName>
        <fullName evidence="2 4">Flagellin</fullName>
    </recommendedName>
</protein>
<dbReference type="Gene3D" id="1.20.1330.10">
    <property type="entry name" value="f41 fragment of flagellin, N-terminal domain"/>
    <property type="match status" value="1"/>
</dbReference>
<dbReference type="Pfam" id="PF00700">
    <property type="entry name" value="Flagellin_C"/>
    <property type="match status" value="1"/>
</dbReference>
<dbReference type="KEGG" id="clt:CM240_1650"/>